<feature type="domain" description="Glycosyltransferase family 28 N-terminal" evidence="10">
    <location>
        <begin position="3"/>
        <end position="142"/>
    </location>
</feature>
<evidence type="ECO:0000256" key="1">
    <source>
        <dbReference type="ARBA" id="ARBA00022475"/>
    </source>
</evidence>
<dbReference type="NCBIfam" id="TIGR01133">
    <property type="entry name" value="murG"/>
    <property type="match status" value="1"/>
</dbReference>
<keyword evidence="3 12" id="KW-0328">Glycosyltransferase</keyword>
<evidence type="ECO:0000259" key="10">
    <source>
        <dbReference type="Pfam" id="PF03033"/>
    </source>
</evidence>
<keyword evidence="7" id="KW-0472">Membrane</keyword>
<evidence type="ECO:0000259" key="11">
    <source>
        <dbReference type="Pfam" id="PF04101"/>
    </source>
</evidence>
<evidence type="ECO:0000256" key="7">
    <source>
        <dbReference type="ARBA" id="ARBA00023136"/>
    </source>
</evidence>
<dbReference type="GO" id="GO:0008360">
    <property type="term" value="P:regulation of cell shape"/>
    <property type="evidence" value="ECO:0007669"/>
    <property type="project" value="UniProtKB-KW"/>
</dbReference>
<dbReference type="InterPro" id="IPR004276">
    <property type="entry name" value="GlycoTrans_28_N"/>
</dbReference>
<keyword evidence="4 12" id="KW-0808">Transferase</keyword>
<reference evidence="12" key="1">
    <citation type="submission" date="2019-08" db="EMBL/GenBank/DDBJ databases">
        <authorList>
            <person name="Kucharzyk K."/>
            <person name="Murdoch R.W."/>
            <person name="Higgins S."/>
            <person name="Loffler F."/>
        </authorList>
    </citation>
    <scope>NUCLEOTIDE SEQUENCE</scope>
</reference>
<accession>A0A644ZK54</accession>
<keyword evidence="6" id="KW-0573">Peptidoglycan synthesis</keyword>
<dbReference type="EMBL" id="VSSQ01008185">
    <property type="protein sequence ID" value="MPM38144.1"/>
    <property type="molecule type" value="Genomic_DNA"/>
</dbReference>
<organism evidence="12">
    <name type="scientific">bioreactor metagenome</name>
    <dbReference type="NCBI Taxonomy" id="1076179"/>
    <lineage>
        <taxon>unclassified sequences</taxon>
        <taxon>metagenomes</taxon>
        <taxon>ecological metagenomes</taxon>
    </lineage>
</organism>
<gene>
    <name evidence="12" type="primary">murG_23</name>
    <name evidence="12" type="ORF">SDC9_84771</name>
</gene>
<dbReference type="Gene3D" id="3.40.50.2000">
    <property type="entry name" value="Glycogen Phosphorylase B"/>
    <property type="match status" value="2"/>
</dbReference>
<dbReference type="GO" id="GO:0071555">
    <property type="term" value="P:cell wall organization"/>
    <property type="evidence" value="ECO:0007669"/>
    <property type="project" value="UniProtKB-KW"/>
</dbReference>
<keyword evidence="1" id="KW-1003">Cell membrane</keyword>
<evidence type="ECO:0000256" key="2">
    <source>
        <dbReference type="ARBA" id="ARBA00022618"/>
    </source>
</evidence>
<dbReference type="GO" id="GO:0009252">
    <property type="term" value="P:peptidoglycan biosynthetic process"/>
    <property type="evidence" value="ECO:0007669"/>
    <property type="project" value="UniProtKB-KW"/>
</dbReference>
<keyword evidence="2" id="KW-0132">Cell division</keyword>
<evidence type="ECO:0000256" key="4">
    <source>
        <dbReference type="ARBA" id="ARBA00022679"/>
    </source>
</evidence>
<dbReference type="GO" id="GO:0051301">
    <property type="term" value="P:cell division"/>
    <property type="evidence" value="ECO:0007669"/>
    <property type="project" value="UniProtKB-KW"/>
</dbReference>
<dbReference type="InterPro" id="IPR022357">
    <property type="entry name" value="MIP_CS"/>
</dbReference>
<dbReference type="Pfam" id="PF04101">
    <property type="entry name" value="Glyco_tran_28_C"/>
    <property type="match status" value="1"/>
</dbReference>
<comment type="caution">
    <text evidence="12">The sequence shown here is derived from an EMBL/GenBank/DDBJ whole genome shotgun (WGS) entry which is preliminary data.</text>
</comment>
<dbReference type="PANTHER" id="PTHR21015">
    <property type="entry name" value="UDP-N-ACETYLGLUCOSAMINE--N-ACETYLMURAMYL-(PENTAPEPTIDE) PYROPHOSPHORYL-UNDECAPRENOL N-ACETYLGLUCOSAMINE TRANSFERASE 1"/>
    <property type="match status" value="1"/>
</dbReference>
<dbReference type="InterPro" id="IPR007235">
    <property type="entry name" value="Glyco_trans_28_C"/>
</dbReference>
<feature type="domain" description="Glycosyl transferase family 28 C-terminal" evidence="11">
    <location>
        <begin position="191"/>
        <end position="355"/>
    </location>
</feature>
<keyword evidence="5" id="KW-0133">Cell shape</keyword>
<keyword evidence="8" id="KW-0131">Cell cycle</keyword>
<dbReference type="SUPFAM" id="SSF53756">
    <property type="entry name" value="UDP-Glycosyltransferase/glycogen phosphorylase"/>
    <property type="match status" value="1"/>
</dbReference>
<protein>
    <submittedName>
        <fullName evidence="12">UDP-N-acetylglucosamine--N-acetylmuramyl-(Pentapeptide) pyrophosphoryl-undecaprenol N-acetylglucosamine transferase</fullName>
        <ecNumber evidence="12">2.4.1.227</ecNumber>
    </submittedName>
</protein>
<evidence type="ECO:0000256" key="8">
    <source>
        <dbReference type="ARBA" id="ARBA00023306"/>
    </source>
</evidence>
<proteinExistence type="inferred from homology"/>
<dbReference type="InterPro" id="IPR006009">
    <property type="entry name" value="GlcNAc_MurG"/>
</dbReference>
<evidence type="ECO:0000313" key="12">
    <source>
        <dbReference type="EMBL" id="MPM38144.1"/>
    </source>
</evidence>
<dbReference type="AlphaFoldDB" id="A0A644ZK54"/>
<dbReference type="GO" id="GO:0050511">
    <property type="term" value="F:undecaprenyldiphospho-muramoylpentapeptide beta-N-acetylglucosaminyltransferase activity"/>
    <property type="evidence" value="ECO:0007669"/>
    <property type="project" value="InterPro"/>
</dbReference>
<evidence type="ECO:0000256" key="5">
    <source>
        <dbReference type="ARBA" id="ARBA00022960"/>
    </source>
</evidence>
<dbReference type="PANTHER" id="PTHR21015:SF22">
    <property type="entry name" value="GLYCOSYLTRANSFERASE"/>
    <property type="match status" value="1"/>
</dbReference>
<dbReference type="HAMAP" id="MF_00033">
    <property type="entry name" value="MurG"/>
    <property type="match status" value="1"/>
</dbReference>
<dbReference type="CDD" id="cd03785">
    <property type="entry name" value="GT28_MurG"/>
    <property type="match status" value="1"/>
</dbReference>
<keyword evidence="9" id="KW-0961">Cell wall biogenesis/degradation</keyword>
<dbReference type="PROSITE" id="PS00221">
    <property type="entry name" value="MIP"/>
    <property type="match status" value="1"/>
</dbReference>
<evidence type="ECO:0000256" key="9">
    <source>
        <dbReference type="ARBA" id="ARBA00023316"/>
    </source>
</evidence>
<dbReference type="EC" id="2.4.1.227" evidence="12"/>
<dbReference type="GO" id="GO:0005975">
    <property type="term" value="P:carbohydrate metabolic process"/>
    <property type="evidence" value="ECO:0007669"/>
    <property type="project" value="InterPro"/>
</dbReference>
<name>A0A644ZK54_9ZZZZ</name>
<evidence type="ECO:0000256" key="3">
    <source>
        <dbReference type="ARBA" id="ARBA00022676"/>
    </source>
</evidence>
<dbReference type="Pfam" id="PF03033">
    <property type="entry name" value="Glyco_transf_28"/>
    <property type="match status" value="1"/>
</dbReference>
<evidence type="ECO:0000256" key="6">
    <source>
        <dbReference type="ARBA" id="ARBA00022984"/>
    </source>
</evidence>
<sequence length="365" mass="40152">MRVLLSGGGTGGHINPALSIAKRILVEEPDSTIAFVGTPKGMENRLVSKENFPIYHVDVMGYQRKLTPKNIKAAFLAITSVYKAEKIIREFRPDAVVGTGGYVCWPVLRAAAKMRIPTFVHEQNAVVGMTVKMLSKYVDRILVAFEESKNEFNSQDKIRVVGNPVDPRMLGSNQLASRDSLGITGPFVLSYGGSLGARPVNEAVFDMMKDYSSKRGIYHTHAFGTAAYQSWYKKAEENGLSGLANIKLLEYIYNMPELMAAADIVISRAGALTLSELAVLNKPAILIPSPYVTGNHQYKNAKMFADAGAAILIEEKELSGERLSSEVDALLRNPKIIEKMKSAMRAFAVTDSDKRIYRIIKEITG</sequence>